<dbReference type="AlphaFoldDB" id="A0A1M6JDS9"/>
<dbReference type="Pfam" id="PF02581">
    <property type="entry name" value="TMP-TENI"/>
    <property type="match status" value="1"/>
</dbReference>
<evidence type="ECO:0000313" key="4">
    <source>
        <dbReference type="EMBL" id="SHJ44899.1"/>
    </source>
</evidence>
<proteinExistence type="predicted"/>
<accession>A0A1M6JDS9</accession>
<dbReference type="GO" id="GO:0004789">
    <property type="term" value="F:thiamine-phosphate diphosphorylase activity"/>
    <property type="evidence" value="ECO:0007669"/>
    <property type="project" value="TreeGrafter"/>
</dbReference>
<dbReference type="Proteomes" id="UP000183952">
    <property type="component" value="Unassembled WGS sequence"/>
</dbReference>
<sequence length="215" mass="24614">MLYVVTNLGLAKNERSYYHIIKQCFLNNIEALVIREKHLVGKELDDLCNNIYNLRGNSKTKVMMNCNSELNLEYALKYNFNGVQVPYNLFMDKQSKFNSESLHGKYKNITIGVSVHSADEGISAFYNKAEYITVGHIFKTQCKEGLMPRGVEIIEKIREQNKEGRIVAIGGINEHNAIDVINSGADSFAMMSQIMCNEDIERYLIELKRKLSFNL</sequence>
<dbReference type="EMBL" id="FRAD01000003">
    <property type="protein sequence ID" value="SHJ44899.1"/>
    <property type="molecule type" value="Genomic_DNA"/>
</dbReference>
<dbReference type="GO" id="GO:0005737">
    <property type="term" value="C:cytoplasm"/>
    <property type="evidence" value="ECO:0007669"/>
    <property type="project" value="TreeGrafter"/>
</dbReference>
<reference evidence="4 5" key="1">
    <citation type="submission" date="2016-11" db="EMBL/GenBank/DDBJ databases">
        <authorList>
            <person name="Jaros S."/>
            <person name="Januszkiewicz K."/>
            <person name="Wedrychowicz H."/>
        </authorList>
    </citation>
    <scope>NUCLEOTIDE SEQUENCE [LARGE SCALE GENOMIC DNA]</scope>
    <source>
        <strain evidence="4 5">DSM 3090</strain>
    </source>
</reference>
<keyword evidence="2" id="KW-0784">Thiamine biosynthesis</keyword>
<dbReference type="Gene3D" id="3.20.20.70">
    <property type="entry name" value="Aldolase class I"/>
    <property type="match status" value="1"/>
</dbReference>
<feature type="domain" description="Thiamine phosphate synthase/TenI" evidence="3">
    <location>
        <begin position="2"/>
        <end position="194"/>
    </location>
</feature>
<dbReference type="OrthoDB" id="9815348at2"/>
<dbReference type="GO" id="GO:0009228">
    <property type="term" value="P:thiamine biosynthetic process"/>
    <property type="evidence" value="ECO:0007669"/>
    <property type="project" value="UniProtKB-KW"/>
</dbReference>
<dbReference type="InterPro" id="IPR022998">
    <property type="entry name" value="ThiamineP_synth_TenI"/>
</dbReference>
<comment type="pathway">
    <text evidence="1">Cofactor biosynthesis; thiamine diphosphate biosynthesis.</text>
</comment>
<evidence type="ECO:0000256" key="1">
    <source>
        <dbReference type="ARBA" id="ARBA00004948"/>
    </source>
</evidence>
<evidence type="ECO:0000256" key="2">
    <source>
        <dbReference type="ARBA" id="ARBA00022977"/>
    </source>
</evidence>
<evidence type="ECO:0000313" key="5">
    <source>
        <dbReference type="Proteomes" id="UP000183952"/>
    </source>
</evidence>
<dbReference type="SUPFAM" id="SSF51391">
    <property type="entry name" value="Thiamin phosphate synthase"/>
    <property type="match status" value="1"/>
</dbReference>
<dbReference type="PANTHER" id="PTHR20857">
    <property type="entry name" value="THIAMINE-PHOSPHATE PYROPHOSPHORYLASE"/>
    <property type="match status" value="1"/>
</dbReference>
<dbReference type="PANTHER" id="PTHR20857:SF15">
    <property type="entry name" value="THIAMINE-PHOSPHATE SYNTHASE"/>
    <property type="match status" value="1"/>
</dbReference>
<dbReference type="InterPro" id="IPR036206">
    <property type="entry name" value="ThiamineP_synth_sf"/>
</dbReference>
<dbReference type="STRING" id="1121331.SAMN02745248_00153"/>
<evidence type="ECO:0000259" key="3">
    <source>
        <dbReference type="Pfam" id="PF02581"/>
    </source>
</evidence>
<dbReference type="RefSeq" id="WP_072901224.1">
    <property type="nucleotide sequence ID" value="NZ_FRAD01000003.1"/>
</dbReference>
<organism evidence="4 5">
    <name type="scientific">Hathewaya proteolytica DSM 3090</name>
    <dbReference type="NCBI Taxonomy" id="1121331"/>
    <lineage>
        <taxon>Bacteria</taxon>
        <taxon>Bacillati</taxon>
        <taxon>Bacillota</taxon>
        <taxon>Clostridia</taxon>
        <taxon>Eubacteriales</taxon>
        <taxon>Clostridiaceae</taxon>
        <taxon>Hathewaya</taxon>
    </lineage>
</organism>
<keyword evidence="5" id="KW-1185">Reference proteome</keyword>
<dbReference type="CDD" id="cd00564">
    <property type="entry name" value="TMP_TenI"/>
    <property type="match status" value="1"/>
</dbReference>
<protein>
    <submittedName>
        <fullName evidence="4">Thiamine-phosphate pyrophosphorylase</fullName>
    </submittedName>
</protein>
<gene>
    <name evidence="4" type="ORF">SAMN02745248_00153</name>
</gene>
<name>A0A1M6JDS9_9CLOT</name>
<dbReference type="InterPro" id="IPR013785">
    <property type="entry name" value="Aldolase_TIM"/>
</dbReference>